<keyword evidence="2" id="KW-1133">Transmembrane helix</keyword>
<proteinExistence type="predicted"/>
<name>A0A818EGL0_9BILA</name>
<feature type="transmembrane region" description="Helical" evidence="2">
    <location>
        <begin position="247"/>
        <end position="273"/>
    </location>
</feature>
<protein>
    <submittedName>
        <fullName evidence="3">Uncharacterized protein</fullName>
    </submittedName>
</protein>
<dbReference type="EMBL" id="CAJNYT010002258">
    <property type="protein sequence ID" value="CAF3458607.1"/>
    <property type="molecule type" value="Genomic_DNA"/>
</dbReference>
<dbReference type="Proteomes" id="UP000663872">
    <property type="component" value="Unassembled WGS sequence"/>
</dbReference>
<gene>
    <name evidence="3" type="ORF">GRG538_LOCUS14768</name>
    <name evidence="4" type="ORF">QYT958_LOCUS15263</name>
</gene>
<evidence type="ECO:0000256" key="1">
    <source>
        <dbReference type="SAM" id="Coils"/>
    </source>
</evidence>
<dbReference type="AlphaFoldDB" id="A0A818EGL0"/>
<organism evidence="3 5">
    <name type="scientific">Rotaria socialis</name>
    <dbReference type="NCBI Taxonomy" id="392032"/>
    <lineage>
        <taxon>Eukaryota</taxon>
        <taxon>Metazoa</taxon>
        <taxon>Spiralia</taxon>
        <taxon>Gnathifera</taxon>
        <taxon>Rotifera</taxon>
        <taxon>Eurotatoria</taxon>
        <taxon>Bdelloidea</taxon>
        <taxon>Philodinida</taxon>
        <taxon>Philodinidae</taxon>
        <taxon>Rotaria</taxon>
    </lineage>
</organism>
<dbReference type="Proteomes" id="UP000663848">
    <property type="component" value="Unassembled WGS sequence"/>
</dbReference>
<keyword evidence="1" id="KW-0175">Coiled coil</keyword>
<comment type="caution">
    <text evidence="3">The sequence shown here is derived from an EMBL/GenBank/DDBJ whole genome shotgun (WGS) entry which is preliminary data.</text>
</comment>
<evidence type="ECO:0000313" key="5">
    <source>
        <dbReference type="Proteomes" id="UP000663872"/>
    </source>
</evidence>
<feature type="transmembrane region" description="Helical" evidence="2">
    <location>
        <begin position="210"/>
        <end position="235"/>
    </location>
</feature>
<keyword evidence="2" id="KW-0812">Transmembrane</keyword>
<keyword evidence="2" id="KW-0472">Membrane</keyword>
<sequence>MSDIDLEVQNFMNNTTSTQHDSVQLSEVAINQLMEIVGPDDVQGKLVVKLLAEASQYASSTMSEKIKSRVRAIKLAQKLFQEIREELAQYKELNVELAALTTNFISYVRDLQLEANKALGVLDLERGQLEIIIDELTDDGRPLSYSTQEINGCVDNIFQIIRPATASCGEINKKLTELETKLQQFQSEKVEPAKEDAIKREKNARMIKRGLIATGAGAVAGGAAVGIVVAAPILGGVGSLVLAGFPPVGVILITIAGGAVIIGGIGFLVARLIRNYGEYRTRAVQYLEWLSKLCTDLQKDIEKTKLVAHNANQCSDSLQNQLAAIKISLGSEKQRKKNVAICLKAKNSIEEVYCSLQEIMKIDLTQWTATRQLPSANLASVPYSSRR</sequence>
<accession>A0A818EGL0</accession>
<feature type="coiled-coil region" evidence="1">
    <location>
        <begin position="73"/>
        <end position="103"/>
    </location>
</feature>
<reference evidence="3" key="1">
    <citation type="submission" date="2021-02" db="EMBL/GenBank/DDBJ databases">
        <authorList>
            <person name="Nowell W R."/>
        </authorList>
    </citation>
    <scope>NUCLEOTIDE SEQUENCE</scope>
</reference>
<dbReference type="EMBL" id="CAJOBR010002106">
    <property type="protein sequence ID" value="CAF4657301.1"/>
    <property type="molecule type" value="Genomic_DNA"/>
</dbReference>
<evidence type="ECO:0000256" key="2">
    <source>
        <dbReference type="SAM" id="Phobius"/>
    </source>
</evidence>
<evidence type="ECO:0000313" key="4">
    <source>
        <dbReference type="EMBL" id="CAF4657301.1"/>
    </source>
</evidence>
<evidence type="ECO:0000313" key="3">
    <source>
        <dbReference type="EMBL" id="CAF3458607.1"/>
    </source>
</evidence>